<evidence type="ECO:0000313" key="1">
    <source>
        <dbReference type="EMBL" id="RKK08428.1"/>
    </source>
</evidence>
<accession>A0A3L6MU61</accession>
<name>A0A3L6MU61_FUSOX</name>
<sequence>MSLDFESETRESDGAIVTTYYGPKHIRGPSETRVIHHGAAFDPQVGVGQIMAKLGAINRESTQERVERWHFDAMSKPGRAGDNLFRRIDWTIREARHASDPNHNPEWKLGVVLTHDGNDFMVHPDIDISFKNAHGIFHLRPKTTRTPTKVEPPQKKLEYWHNLLDKTAASLPLDLLKDNFKSVATAKQG</sequence>
<protein>
    <submittedName>
        <fullName evidence="1">Uncharacterized protein</fullName>
    </submittedName>
</protein>
<evidence type="ECO:0000313" key="2">
    <source>
        <dbReference type="Proteomes" id="UP000270866"/>
    </source>
</evidence>
<dbReference type="EMBL" id="MRCU01000014">
    <property type="protein sequence ID" value="RKK08428.1"/>
    <property type="molecule type" value="Genomic_DNA"/>
</dbReference>
<comment type="caution">
    <text evidence="1">The sequence shown here is derived from an EMBL/GenBank/DDBJ whole genome shotgun (WGS) entry which is preliminary data.</text>
</comment>
<dbReference type="Proteomes" id="UP000270866">
    <property type="component" value="Unassembled WGS sequence"/>
</dbReference>
<reference evidence="1 2" key="1">
    <citation type="journal article" date="2018" name="Sci. Rep.">
        <title>Characterisation of pathogen-specific regions and novel effector candidates in Fusarium oxysporum f. sp. cepae.</title>
        <authorList>
            <person name="Armitage A.D."/>
            <person name="Taylor A."/>
            <person name="Sobczyk M.K."/>
            <person name="Baxter L."/>
            <person name="Greenfield B.P."/>
            <person name="Bates H.J."/>
            <person name="Wilson F."/>
            <person name="Jackson A.C."/>
            <person name="Ott S."/>
            <person name="Harrison R.J."/>
            <person name="Clarkson J.P."/>
        </authorList>
    </citation>
    <scope>NUCLEOTIDE SEQUENCE [LARGE SCALE GENOMIC DNA]</scope>
    <source>
        <strain evidence="1 2">FoC_Fus2</strain>
    </source>
</reference>
<gene>
    <name evidence="1" type="ORF">BFJ65_g17090</name>
</gene>
<organism evidence="1 2">
    <name type="scientific">Fusarium oxysporum f. sp. cepae</name>
    <dbReference type="NCBI Taxonomy" id="396571"/>
    <lineage>
        <taxon>Eukaryota</taxon>
        <taxon>Fungi</taxon>
        <taxon>Dikarya</taxon>
        <taxon>Ascomycota</taxon>
        <taxon>Pezizomycotina</taxon>
        <taxon>Sordariomycetes</taxon>
        <taxon>Hypocreomycetidae</taxon>
        <taxon>Hypocreales</taxon>
        <taxon>Nectriaceae</taxon>
        <taxon>Fusarium</taxon>
        <taxon>Fusarium oxysporum species complex</taxon>
    </lineage>
</organism>
<proteinExistence type="predicted"/>
<dbReference type="AlphaFoldDB" id="A0A3L6MU61"/>